<sequence length="338" mass="39091">MSTQDLCLPVVSIIINNYNYEKYLSEAIDSALNQTYKHVEIIIVDDGSTDKSKEIIQHYSLKKTFFKSNGGQVSALNLGFKHCEGDIVIFLDSDDFLSSDACEILANNYEDSINAYQYYLKVVDEDSLIHGGRLPERFINNIPFQDFVLNFGYVPTAPMSGVAYSRRFLATQFPFDETVWNNAVDGYLIYVAAVYDEIKIINNELGFYRVHSKSESEHYFVSLKKSRQMLKAQEMYADGIQSAERELFHENKSIKNFLLGPYHWRNRLDSFVLDNVNHDFPQDTKNFITKNIIANFYRAPEVSFLKKIKNLMFYIFILIFPVKVSAKLIGCFNKYPDL</sequence>
<gene>
    <name evidence="3" type="ORF">L2672_11160</name>
</gene>
<dbReference type="InterPro" id="IPR029044">
    <property type="entry name" value="Nucleotide-diphossugar_trans"/>
</dbReference>
<name>A0A9X2CIP9_9GAMM</name>
<proteinExistence type="predicted"/>
<dbReference type="GO" id="GO:0016758">
    <property type="term" value="F:hexosyltransferase activity"/>
    <property type="evidence" value="ECO:0007669"/>
    <property type="project" value="UniProtKB-ARBA"/>
</dbReference>
<dbReference type="Pfam" id="PF00535">
    <property type="entry name" value="Glycos_transf_2"/>
    <property type="match status" value="1"/>
</dbReference>
<keyword evidence="3" id="KW-0328">Glycosyltransferase</keyword>
<keyword evidence="4" id="KW-1185">Reference proteome</keyword>
<keyword evidence="1" id="KW-0472">Membrane</keyword>
<keyword evidence="1" id="KW-0812">Transmembrane</keyword>
<keyword evidence="3" id="KW-0808">Transferase</keyword>
<dbReference type="PANTHER" id="PTHR22916">
    <property type="entry name" value="GLYCOSYLTRANSFERASE"/>
    <property type="match status" value="1"/>
</dbReference>
<dbReference type="AlphaFoldDB" id="A0A9X2CIP9"/>
<evidence type="ECO:0000313" key="4">
    <source>
        <dbReference type="Proteomes" id="UP001139333"/>
    </source>
</evidence>
<protein>
    <submittedName>
        <fullName evidence="3">Glycosyltransferase</fullName>
        <ecNumber evidence="3">2.4.-.-</ecNumber>
    </submittedName>
</protein>
<feature type="domain" description="Glycosyltransferase 2-like" evidence="2">
    <location>
        <begin position="12"/>
        <end position="119"/>
    </location>
</feature>
<dbReference type="Gene3D" id="3.90.550.10">
    <property type="entry name" value="Spore Coat Polysaccharide Biosynthesis Protein SpsA, Chain A"/>
    <property type="match status" value="1"/>
</dbReference>
<evidence type="ECO:0000313" key="3">
    <source>
        <dbReference type="EMBL" id="MCL1143252.1"/>
    </source>
</evidence>
<accession>A0A9X2CIP9</accession>
<dbReference type="PANTHER" id="PTHR22916:SF3">
    <property type="entry name" value="UDP-GLCNAC:BETAGAL BETA-1,3-N-ACETYLGLUCOSAMINYLTRANSFERASE-LIKE PROTEIN 1"/>
    <property type="match status" value="1"/>
</dbReference>
<dbReference type="RefSeq" id="WP_248995929.1">
    <property type="nucleotide sequence ID" value="NZ_JAKIKP010000007.1"/>
</dbReference>
<dbReference type="InterPro" id="IPR001173">
    <property type="entry name" value="Glyco_trans_2-like"/>
</dbReference>
<keyword evidence="1" id="KW-1133">Transmembrane helix</keyword>
<dbReference type="Proteomes" id="UP001139333">
    <property type="component" value="Unassembled WGS sequence"/>
</dbReference>
<reference evidence="3" key="1">
    <citation type="submission" date="2022-01" db="EMBL/GenBank/DDBJ databases">
        <title>Whole genome-based taxonomy of the Shewanellaceae.</title>
        <authorList>
            <person name="Martin-Rodriguez A.J."/>
        </authorList>
    </citation>
    <scope>NUCLEOTIDE SEQUENCE</scope>
    <source>
        <strain evidence="3">DSM 16422</strain>
    </source>
</reference>
<comment type="caution">
    <text evidence="3">The sequence shown here is derived from an EMBL/GenBank/DDBJ whole genome shotgun (WGS) entry which is preliminary data.</text>
</comment>
<feature type="transmembrane region" description="Helical" evidence="1">
    <location>
        <begin position="311"/>
        <end position="332"/>
    </location>
</feature>
<dbReference type="EMBL" id="JAKIKP010000007">
    <property type="protein sequence ID" value="MCL1143252.1"/>
    <property type="molecule type" value="Genomic_DNA"/>
</dbReference>
<dbReference type="SUPFAM" id="SSF53448">
    <property type="entry name" value="Nucleotide-diphospho-sugar transferases"/>
    <property type="match status" value="1"/>
</dbReference>
<evidence type="ECO:0000259" key="2">
    <source>
        <dbReference type="Pfam" id="PF00535"/>
    </source>
</evidence>
<organism evidence="3 4">
    <name type="scientific">Shewanella gaetbuli</name>
    <dbReference type="NCBI Taxonomy" id="220752"/>
    <lineage>
        <taxon>Bacteria</taxon>
        <taxon>Pseudomonadati</taxon>
        <taxon>Pseudomonadota</taxon>
        <taxon>Gammaproteobacteria</taxon>
        <taxon>Alteromonadales</taxon>
        <taxon>Shewanellaceae</taxon>
        <taxon>Shewanella</taxon>
    </lineage>
</organism>
<evidence type="ECO:0000256" key="1">
    <source>
        <dbReference type="SAM" id="Phobius"/>
    </source>
</evidence>
<dbReference type="EC" id="2.4.-.-" evidence="3"/>